<evidence type="ECO:0000256" key="6">
    <source>
        <dbReference type="ARBA" id="ARBA00022438"/>
    </source>
</evidence>
<dbReference type="EMBL" id="LGCM01000011">
    <property type="protein sequence ID" value="KPL90502.1"/>
    <property type="molecule type" value="Genomic_DNA"/>
</dbReference>
<dbReference type="GO" id="GO:0016285">
    <property type="term" value="F:alanyl aminopeptidase activity"/>
    <property type="evidence" value="ECO:0007669"/>
    <property type="project" value="UniProtKB-EC"/>
</dbReference>
<evidence type="ECO:0000259" key="16">
    <source>
        <dbReference type="Pfam" id="PF01433"/>
    </source>
</evidence>
<keyword evidence="9" id="KW-0378">Hydrolase</keyword>
<keyword evidence="10" id="KW-0862">Zinc</keyword>
<dbReference type="SUPFAM" id="SSF55486">
    <property type="entry name" value="Metalloproteases ('zincins'), catalytic domain"/>
    <property type="match status" value="1"/>
</dbReference>
<comment type="catalytic activity">
    <reaction evidence="1">
        <text>Release of an N-terminal amino acid, Xaa-|-Yaa- from a peptide, amide or arylamide. Xaa is preferably Ala, but may be most amino acids including Pro (slow action). When a terminal hydrophobic residue is followed by a prolyl residue, the two may be released as an intact Xaa-Pro dipeptide.</text>
        <dbReference type="EC" id="3.4.11.2"/>
    </reaction>
</comment>
<evidence type="ECO:0000313" key="18">
    <source>
        <dbReference type="EMBL" id="KPL90502.1"/>
    </source>
</evidence>
<evidence type="ECO:0000256" key="11">
    <source>
        <dbReference type="ARBA" id="ARBA00023049"/>
    </source>
</evidence>
<evidence type="ECO:0000256" key="5">
    <source>
        <dbReference type="ARBA" id="ARBA00015611"/>
    </source>
</evidence>
<dbReference type="GO" id="GO:0016020">
    <property type="term" value="C:membrane"/>
    <property type="evidence" value="ECO:0007669"/>
    <property type="project" value="TreeGrafter"/>
</dbReference>
<name>A0A0P6YKX8_9CHLR</name>
<evidence type="ECO:0000256" key="12">
    <source>
        <dbReference type="ARBA" id="ARBA00029811"/>
    </source>
</evidence>
<organism evidence="18 19">
    <name type="scientific">Levilinea saccharolytica</name>
    <dbReference type="NCBI Taxonomy" id="229921"/>
    <lineage>
        <taxon>Bacteria</taxon>
        <taxon>Bacillati</taxon>
        <taxon>Chloroflexota</taxon>
        <taxon>Anaerolineae</taxon>
        <taxon>Anaerolineales</taxon>
        <taxon>Anaerolineaceae</taxon>
        <taxon>Levilinea</taxon>
    </lineage>
</organism>
<evidence type="ECO:0000256" key="9">
    <source>
        <dbReference type="ARBA" id="ARBA00022801"/>
    </source>
</evidence>
<evidence type="ECO:0000259" key="17">
    <source>
        <dbReference type="Pfam" id="PF17900"/>
    </source>
</evidence>
<feature type="region of interest" description="Disordered" evidence="14">
    <location>
        <begin position="32"/>
        <end position="79"/>
    </location>
</feature>
<dbReference type="GO" id="GO:0006508">
    <property type="term" value="P:proteolysis"/>
    <property type="evidence" value="ECO:0007669"/>
    <property type="project" value="UniProtKB-KW"/>
</dbReference>
<dbReference type="Pfam" id="PF17900">
    <property type="entry name" value="Peptidase_M1_N"/>
    <property type="match status" value="1"/>
</dbReference>
<comment type="similarity">
    <text evidence="3">Belongs to the peptidase M1 family.</text>
</comment>
<dbReference type="GO" id="GO:0043171">
    <property type="term" value="P:peptide catabolic process"/>
    <property type="evidence" value="ECO:0007669"/>
    <property type="project" value="TreeGrafter"/>
</dbReference>
<dbReference type="InterPro" id="IPR014782">
    <property type="entry name" value="Peptidase_M1_dom"/>
</dbReference>
<dbReference type="GO" id="GO:0005615">
    <property type="term" value="C:extracellular space"/>
    <property type="evidence" value="ECO:0007669"/>
    <property type="project" value="TreeGrafter"/>
</dbReference>
<feature type="domain" description="Peptidase M1 membrane alanine aminopeptidase" evidence="16">
    <location>
        <begin position="349"/>
        <end position="495"/>
    </location>
</feature>
<dbReference type="SUPFAM" id="SSF63737">
    <property type="entry name" value="Leukotriene A4 hydrolase N-terminal domain"/>
    <property type="match status" value="1"/>
</dbReference>
<accession>A0A0P6YKX8</accession>
<proteinExistence type="inferred from homology"/>
<protein>
    <recommendedName>
        <fullName evidence="5">Aminopeptidase N</fullName>
        <ecNumber evidence="4">3.4.11.2</ecNumber>
    </recommendedName>
    <alternativeName>
        <fullName evidence="12">Alanine aminopeptidase</fullName>
    </alternativeName>
    <alternativeName>
        <fullName evidence="13">Lysyl aminopeptidase</fullName>
    </alternativeName>
</protein>
<dbReference type="InterPro" id="IPR045357">
    <property type="entry name" value="Aminopeptidase_N-like_N"/>
</dbReference>
<keyword evidence="11" id="KW-0482">Metalloprotease</keyword>
<dbReference type="InterPro" id="IPR027268">
    <property type="entry name" value="Peptidase_M4/M1_CTD_sf"/>
</dbReference>
<dbReference type="Gene3D" id="1.10.390.10">
    <property type="entry name" value="Neutral Protease Domain 2"/>
    <property type="match status" value="1"/>
</dbReference>
<keyword evidence="6" id="KW-0031">Aminopeptidase</keyword>
<gene>
    <name evidence="18" type="ORF">ADN01_02515</name>
</gene>
<dbReference type="GO" id="GO:0070006">
    <property type="term" value="F:metalloaminopeptidase activity"/>
    <property type="evidence" value="ECO:0007669"/>
    <property type="project" value="TreeGrafter"/>
</dbReference>
<feature type="domain" description="Aminopeptidase N-like N-terminal" evidence="17">
    <location>
        <begin position="92"/>
        <end position="261"/>
    </location>
</feature>
<dbReference type="GO" id="GO:0008270">
    <property type="term" value="F:zinc ion binding"/>
    <property type="evidence" value="ECO:0007669"/>
    <property type="project" value="InterPro"/>
</dbReference>
<keyword evidence="19" id="KW-1185">Reference proteome</keyword>
<evidence type="ECO:0000256" key="1">
    <source>
        <dbReference type="ARBA" id="ARBA00000098"/>
    </source>
</evidence>
<dbReference type="PATRIC" id="fig|229921.5.peg.2431"/>
<dbReference type="Proteomes" id="UP000050501">
    <property type="component" value="Unassembled WGS sequence"/>
</dbReference>
<dbReference type="PANTHER" id="PTHR11533">
    <property type="entry name" value="PROTEASE M1 ZINC METALLOPROTEASE"/>
    <property type="match status" value="1"/>
</dbReference>
<reference evidence="18 19" key="1">
    <citation type="submission" date="2015-07" db="EMBL/GenBank/DDBJ databases">
        <title>Genome sequence of Levilinea saccharolytica DSM 16555.</title>
        <authorList>
            <person name="Hemp J."/>
            <person name="Ward L.M."/>
            <person name="Pace L.A."/>
            <person name="Fischer W.W."/>
        </authorList>
    </citation>
    <scope>NUCLEOTIDE SEQUENCE [LARGE SCALE GENOMIC DNA]</scope>
    <source>
        <strain evidence="18 19">KIBI-1</strain>
    </source>
</reference>
<dbReference type="PRINTS" id="PR00756">
    <property type="entry name" value="ALADIPTASE"/>
</dbReference>
<feature type="compositionally biased region" description="Pro residues" evidence="14">
    <location>
        <begin position="33"/>
        <end position="50"/>
    </location>
</feature>
<evidence type="ECO:0000256" key="3">
    <source>
        <dbReference type="ARBA" id="ARBA00010136"/>
    </source>
</evidence>
<sequence>MNMRKSPTLLALTAALIFSLACTCSLPGFLPGRPTPTPRPTLPSEPPTPRPTVSDAGSTPTPGPALDPATAPLRTIGDPYAPHLGNSGYDVQSYRLEFTLDPPARLLRAAVTIEALSTFSSLDEVWLDFIGFDLQSVQMDGQELPYTRAEDKLGVTLPRPIPSGQPFTLTFRYTGTPEQRRSPYIPFAPALGMLFSPSNDVFVASEPDGARFLFPCNDHPRDKAAYVFDLTVPPNTLAAANGKRTLAAEPVYGGLRFVWEHPQPLATSMVTIVVGNYTLIESTSPAGVPIRSYIFPELEDTFRRESATSGEMLDWMSEKFGDYPFDEFGYATIRGLNASLETQTLILMEEQMLSEEVMSHEMAHMWFGDWVSPASWGEIWRNEGFATYFSQVWMVKDDPEDLQAVMDAYQEAVQSNPASYPLNNPPPGEMFGMNSYLKGALLVHDLRKTLGDEDFYAGLRLYFERYGGGSASDAQFQEVMEEVSGQDLDAFFARWFSP</sequence>
<evidence type="ECO:0000256" key="14">
    <source>
        <dbReference type="SAM" id="MobiDB-lite"/>
    </source>
</evidence>
<dbReference type="InterPro" id="IPR050344">
    <property type="entry name" value="Peptidase_M1_aminopeptidases"/>
</dbReference>
<dbReference type="InterPro" id="IPR001930">
    <property type="entry name" value="Peptidase_M1"/>
</dbReference>
<dbReference type="PROSITE" id="PS51257">
    <property type="entry name" value="PROKAR_LIPOPROTEIN"/>
    <property type="match status" value="1"/>
</dbReference>
<evidence type="ECO:0000313" key="19">
    <source>
        <dbReference type="Proteomes" id="UP000050501"/>
    </source>
</evidence>
<dbReference type="Pfam" id="PF01433">
    <property type="entry name" value="Peptidase_M1"/>
    <property type="match status" value="1"/>
</dbReference>
<keyword evidence="15" id="KW-0732">Signal</keyword>
<comment type="cofactor">
    <cofactor evidence="2">
        <name>Zn(2+)</name>
        <dbReference type="ChEBI" id="CHEBI:29105"/>
    </cofactor>
</comment>
<evidence type="ECO:0000256" key="13">
    <source>
        <dbReference type="ARBA" id="ARBA00031533"/>
    </source>
</evidence>
<dbReference type="EC" id="3.4.11.2" evidence="4"/>
<dbReference type="RefSeq" id="WP_075070907.1">
    <property type="nucleotide sequence ID" value="NZ_LGCM01000011.1"/>
</dbReference>
<dbReference type="GO" id="GO:0005737">
    <property type="term" value="C:cytoplasm"/>
    <property type="evidence" value="ECO:0007669"/>
    <property type="project" value="TreeGrafter"/>
</dbReference>
<evidence type="ECO:0000256" key="2">
    <source>
        <dbReference type="ARBA" id="ARBA00001947"/>
    </source>
</evidence>
<evidence type="ECO:0000256" key="8">
    <source>
        <dbReference type="ARBA" id="ARBA00022723"/>
    </source>
</evidence>
<feature type="signal peptide" evidence="15">
    <location>
        <begin position="1"/>
        <end position="21"/>
    </location>
</feature>
<feature type="chain" id="PRO_5006133695" description="Aminopeptidase N" evidence="15">
    <location>
        <begin position="22"/>
        <end position="498"/>
    </location>
</feature>
<evidence type="ECO:0000256" key="7">
    <source>
        <dbReference type="ARBA" id="ARBA00022670"/>
    </source>
</evidence>
<dbReference type="PANTHER" id="PTHR11533:SF174">
    <property type="entry name" value="PUROMYCIN-SENSITIVE AMINOPEPTIDASE-RELATED"/>
    <property type="match status" value="1"/>
</dbReference>
<dbReference type="GO" id="GO:0042277">
    <property type="term" value="F:peptide binding"/>
    <property type="evidence" value="ECO:0007669"/>
    <property type="project" value="TreeGrafter"/>
</dbReference>
<comment type="caution">
    <text evidence="18">The sequence shown here is derived from an EMBL/GenBank/DDBJ whole genome shotgun (WGS) entry which is preliminary data.</text>
</comment>
<evidence type="ECO:0000256" key="4">
    <source>
        <dbReference type="ARBA" id="ARBA00012564"/>
    </source>
</evidence>
<dbReference type="Gene3D" id="2.60.40.1730">
    <property type="entry name" value="tricorn interacting facor f3 domain"/>
    <property type="match status" value="1"/>
</dbReference>
<dbReference type="CDD" id="cd09603">
    <property type="entry name" value="M1_APN_like"/>
    <property type="match status" value="1"/>
</dbReference>
<keyword evidence="8" id="KW-0479">Metal-binding</keyword>
<dbReference type="AlphaFoldDB" id="A0A0P6YKX8"/>
<dbReference type="STRING" id="229921.ADN01_02515"/>
<keyword evidence="7" id="KW-0645">Protease</keyword>
<evidence type="ECO:0000256" key="15">
    <source>
        <dbReference type="SAM" id="SignalP"/>
    </source>
</evidence>
<dbReference type="InterPro" id="IPR042097">
    <property type="entry name" value="Aminopeptidase_N-like_N_sf"/>
</dbReference>
<evidence type="ECO:0000256" key="10">
    <source>
        <dbReference type="ARBA" id="ARBA00022833"/>
    </source>
</evidence>